<dbReference type="EMBL" id="JACCAS010000001">
    <property type="protein sequence ID" value="NYH20996.1"/>
    <property type="molecule type" value="Genomic_DNA"/>
</dbReference>
<keyword evidence="6 11" id="KW-0812">Transmembrane</keyword>
<evidence type="ECO:0000256" key="7">
    <source>
        <dbReference type="ARBA" id="ARBA00022833"/>
    </source>
</evidence>
<comment type="subcellular location">
    <subcellularLocation>
        <location evidence="1">Cell membrane</location>
        <topology evidence="1">Multi-pass membrane protein</topology>
    </subcellularLocation>
</comment>
<dbReference type="GO" id="GO:0005886">
    <property type="term" value="C:plasma membrane"/>
    <property type="evidence" value="ECO:0007669"/>
    <property type="project" value="UniProtKB-SubCell"/>
</dbReference>
<comment type="caution">
    <text evidence="12">The sequence shown here is derived from an EMBL/GenBank/DDBJ whole genome shotgun (WGS) entry which is preliminary data.</text>
</comment>
<keyword evidence="5" id="KW-0997">Cell inner membrane</keyword>
<dbReference type="Gene3D" id="1.20.58.340">
    <property type="entry name" value="Magnesium transport protein CorA, transmembrane region"/>
    <property type="match status" value="2"/>
</dbReference>
<evidence type="ECO:0000313" key="12">
    <source>
        <dbReference type="EMBL" id="NYH20996.1"/>
    </source>
</evidence>
<dbReference type="PANTHER" id="PTHR46494:SF3">
    <property type="entry name" value="ZINC TRANSPORT PROTEIN ZNTB"/>
    <property type="match status" value="1"/>
</dbReference>
<evidence type="ECO:0000256" key="2">
    <source>
        <dbReference type="ARBA" id="ARBA00009765"/>
    </source>
</evidence>
<evidence type="ECO:0000256" key="9">
    <source>
        <dbReference type="ARBA" id="ARBA00023065"/>
    </source>
</evidence>
<evidence type="ECO:0000313" key="13">
    <source>
        <dbReference type="Proteomes" id="UP000540929"/>
    </source>
</evidence>
<dbReference type="RefSeq" id="WP_257030320.1">
    <property type="nucleotide sequence ID" value="NZ_JACCAS010000001.1"/>
</dbReference>
<dbReference type="GO" id="GO:0015087">
    <property type="term" value="F:cobalt ion transmembrane transporter activity"/>
    <property type="evidence" value="ECO:0007669"/>
    <property type="project" value="TreeGrafter"/>
</dbReference>
<dbReference type="SUPFAM" id="SSF144083">
    <property type="entry name" value="Magnesium transport protein CorA, transmembrane region"/>
    <property type="match status" value="1"/>
</dbReference>
<dbReference type="Proteomes" id="UP000540929">
    <property type="component" value="Unassembled WGS sequence"/>
</dbReference>
<dbReference type="AlphaFoldDB" id="A0A7Y9WHL9"/>
<dbReference type="InterPro" id="IPR045863">
    <property type="entry name" value="CorA_TM1_TM2"/>
</dbReference>
<protein>
    <submittedName>
        <fullName evidence="12">Zinc transporter</fullName>
    </submittedName>
</protein>
<dbReference type="PANTHER" id="PTHR46494">
    <property type="entry name" value="CORA FAMILY METAL ION TRANSPORTER (EUROFUNG)"/>
    <property type="match status" value="1"/>
</dbReference>
<dbReference type="GO" id="GO:0015095">
    <property type="term" value="F:magnesium ion transmembrane transporter activity"/>
    <property type="evidence" value="ECO:0007669"/>
    <property type="project" value="TreeGrafter"/>
</dbReference>
<evidence type="ECO:0000256" key="11">
    <source>
        <dbReference type="SAM" id="Phobius"/>
    </source>
</evidence>
<dbReference type="InterPro" id="IPR045861">
    <property type="entry name" value="CorA_cytoplasmic_dom"/>
</dbReference>
<dbReference type="GO" id="GO:0000287">
    <property type="term" value="F:magnesium ion binding"/>
    <property type="evidence" value="ECO:0007669"/>
    <property type="project" value="TreeGrafter"/>
</dbReference>
<dbReference type="GO" id="GO:0050897">
    <property type="term" value="F:cobalt ion binding"/>
    <property type="evidence" value="ECO:0007669"/>
    <property type="project" value="TreeGrafter"/>
</dbReference>
<evidence type="ECO:0000256" key="8">
    <source>
        <dbReference type="ARBA" id="ARBA00022989"/>
    </source>
</evidence>
<reference evidence="12 13" key="1">
    <citation type="submission" date="2020-07" db="EMBL/GenBank/DDBJ databases">
        <title>Exploring microbial biodiversity for novel pathways involved in the catabolism of aromatic compounds derived from lignin.</title>
        <authorList>
            <person name="Elkins J."/>
        </authorList>
    </citation>
    <scope>NUCLEOTIDE SEQUENCE [LARGE SCALE GENOMIC DNA]</scope>
    <source>
        <strain evidence="12 13">H2C3C</strain>
    </source>
</reference>
<evidence type="ECO:0000256" key="1">
    <source>
        <dbReference type="ARBA" id="ARBA00004651"/>
    </source>
</evidence>
<organism evidence="12 13">
    <name type="scientific">Paraburkholderia bryophila</name>
    <dbReference type="NCBI Taxonomy" id="420952"/>
    <lineage>
        <taxon>Bacteria</taxon>
        <taxon>Pseudomonadati</taxon>
        <taxon>Pseudomonadota</taxon>
        <taxon>Betaproteobacteria</taxon>
        <taxon>Burkholderiales</taxon>
        <taxon>Burkholderiaceae</taxon>
        <taxon>Paraburkholderia</taxon>
    </lineage>
</organism>
<evidence type="ECO:0000256" key="10">
    <source>
        <dbReference type="ARBA" id="ARBA00023136"/>
    </source>
</evidence>
<evidence type="ECO:0000256" key="3">
    <source>
        <dbReference type="ARBA" id="ARBA00022448"/>
    </source>
</evidence>
<sequence>MGHGMIMEASPAGTVGQFPLDRGYVFSSEGVGREIDADTAADWLNRQHDKDGEFIWLHFNDLPTVLEGWPLPHVQLPDAFAETLREGSRSTRITHHNQNLIAVLNDVDYDFARKQPLNVATLWLTVGARRLISVRSLPLRSVSQLRQVVDTGTRFRSPMALLIHLLQGEADVLADLVRTAAQAANEVDDTLAAGKLPKRPVLGGIRRDLVRLRRLLAPEPAALFRLVNRPPNWAHEDDVQSLRQSAEEFSVTLRDMAGLQERIKLLEGEIADRVAEHTNRSVLILTAVTVIALPINLIAGFLGMNVGGVPLRYDPRGFWIVTLIAFALTSLAAWLIFRLRKD</sequence>
<proteinExistence type="inferred from homology"/>
<keyword evidence="8 11" id="KW-1133">Transmembrane helix</keyword>
<evidence type="ECO:0000256" key="6">
    <source>
        <dbReference type="ARBA" id="ARBA00022692"/>
    </source>
</evidence>
<feature type="transmembrane region" description="Helical" evidence="11">
    <location>
        <begin position="282"/>
        <end position="304"/>
    </location>
</feature>
<dbReference type="Pfam" id="PF01544">
    <property type="entry name" value="CorA"/>
    <property type="match status" value="1"/>
</dbReference>
<keyword evidence="10 11" id="KW-0472">Membrane</keyword>
<dbReference type="Gene3D" id="3.30.460.20">
    <property type="entry name" value="CorA soluble domain-like"/>
    <property type="match status" value="1"/>
</dbReference>
<keyword evidence="7" id="KW-0862">Zinc</keyword>
<dbReference type="InterPro" id="IPR002523">
    <property type="entry name" value="MgTranspt_CorA/ZnTranspt_ZntB"/>
</dbReference>
<accession>A0A7Y9WHL9</accession>
<evidence type="ECO:0000256" key="5">
    <source>
        <dbReference type="ARBA" id="ARBA00022519"/>
    </source>
</evidence>
<keyword evidence="9" id="KW-0406">Ion transport</keyword>
<keyword evidence="3" id="KW-0813">Transport</keyword>
<comment type="similarity">
    <text evidence="2">Belongs to the CorA metal ion transporter (MIT) (TC 1.A.35) family.</text>
</comment>
<keyword evidence="13" id="KW-1185">Reference proteome</keyword>
<dbReference type="SUPFAM" id="SSF143865">
    <property type="entry name" value="CorA soluble domain-like"/>
    <property type="match status" value="1"/>
</dbReference>
<keyword evidence="4" id="KW-1003">Cell membrane</keyword>
<feature type="transmembrane region" description="Helical" evidence="11">
    <location>
        <begin position="316"/>
        <end position="337"/>
    </location>
</feature>
<evidence type="ECO:0000256" key="4">
    <source>
        <dbReference type="ARBA" id="ARBA00022475"/>
    </source>
</evidence>
<dbReference type="CDD" id="cd12834">
    <property type="entry name" value="ZntB_u1"/>
    <property type="match status" value="1"/>
</dbReference>
<gene>
    <name evidence="12" type="ORF">GGD40_000475</name>
</gene>
<name>A0A7Y9WHL9_9BURK</name>